<organism evidence="2 3">
    <name type="scientific">Gloeocapsopsis crepidinum LEGE 06123</name>
    <dbReference type="NCBI Taxonomy" id="588587"/>
    <lineage>
        <taxon>Bacteria</taxon>
        <taxon>Bacillati</taxon>
        <taxon>Cyanobacteriota</taxon>
        <taxon>Cyanophyceae</taxon>
        <taxon>Oscillatoriophycideae</taxon>
        <taxon>Chroococcales</taxon>
        <taxon>Chroococcaceae</taxon>
        <taxon>Gloeocapsopsis</taxon>
    </lineage>
</organism>
<accession>A0ABR9UMW6</accession>
<comment type="caution">
    <text evidence="2">The sequence shown here is derived from an EMBL/GenBank/DDBJ whole genome shotgun (WGS) entry which is preliminary data.</text>
</comment>
<dbReference type="RefSeq" id="WP_193930835.1">
    <property type="nucleotide sequence ID" value="NZ_CAWPMZ010000128.1"/>
</dbReference>
<proteinExistence type="predicted"/>
<gene>
    <name evidence="2" type="ORF">IQ230_04305</name>
</gene>
<dbReference type="Gene3D" id="3.40.50.150">
    <property type="entry name" value="Vaccinia Virus protein VP39"/>
    <property type="match status" value="1"/>
</dbReference>
<evidence type="ECO:0000313" key="3">
    <source>
        <dbReference type="Proteomes" id="UP000651156"/>
    </source>
</evidence>
<feature type="domain" description="Methyltransferase type 11" evidence="1">
    <location>
        <begin position="44"/>
        <end position="137"/>
    </location>
</feature>
<dbReference type="GO" id="GO:0032259">
    <property type="term" value="P:methylation"/>
    <property type="evidence" value="ECO:0007669"/>
    <property type="project" value="UniProtKB-KW"/>
</dbReference>
<dbReference type="Pfam" id="PF08241">
    <property type="entry name" value="Methyltransf_11"/>
    <property type="match status" value="1"/>
</dbReference>
<name>A0ABR9UMW6_9CHRO</name>
<dbReference type="EMBL" id="JADEWN010000007">
    <property type="protein sequence ID" value="MBE9189599.1"/>
    <property type="molecule type" value="Genomic_DNA"/>
</dbReference>
<protein>
    <submittedName>
        <fullName evidence="2">Class I SAM-dependent methyltransferase</fullName>
    </submittedName>
</protein>
<dbReference type="PANTHER" id="PTHR43591:SF24">
    <property type="entry name" value="2-METHOXY-6-POLYPRENYL-1,4-BENZOQUINOL METHYLASE, MITOCHONDRIAL"/>
    <property type="match status" value="1"/>
</dbReference>
<dbReference type="SUPFAM" id="SSF53335">
    <property type="entry name" value="S-adenosyl-L-methionine-dependent methyltransferases"/>
    <property type="match status" value="1"/>
</dbReference>
<evidence type="ECO:0000313" key="2">
    <source>
        <dbReference type="EMBL" id="MBE9189599.1"/>
    </source>
</evidence>
<reference evidence="2 3" key="1">
    <citation type="submission" date="2020-10" db="EMBL/GenBank/DDBJ databases">
        <authorList>
            <person name="Castelo-Branco R."/>
            <person name="Eusebio N."/>
            <person name="Adriana R."/>
            <person name="Vieira A."/>
            <person name="Brugerolle De Fraissinette N."/>
            <person name="Rezende De Castro R."/>
            <person name="Schneider M.P."/>
            <person name="Vasconcelos V."/>
            <person name="Leao P.N."/>
        </authorList>
    </citation>
    <scope>NUCLEOTIDE SEQUENCE [LARGE SCALE GENOMIC DNA]</scope>
    <source>
        <strain evidence="2 3">LEGE 06123</strain>
    </source>
</reference>
<sequence length="266" mass="30483">MKRTYYDNIAQIYDQTRWLTPSVAEEVVDFIINLTGATFETSFLEPGVGTGLNVLPLVKRGYSVTGIDSSEAMLAQFRQKLNEIPTNLNLIHADASQLLFPDNSFDVVLTVHMIHTVANWKAFLDDITRVLKPEGFYLNCQWITPPAPREFEGYYLSILSKYENPKQDLKSVNTAIEKVDIEGYLNTKGYMSKYFIAKEWEVTNTVEELLGYFKSRAYGLCWLASEEIFPEVMNEFEAFCIQHYGSLQKILSSPAKFEIWAYRISG</sequence>
<dbReference type="PANTHER" id="PTHR43591">
    <property type="entry name" value="METHYLTRANSFERASE"/>
    <property type="match status" value="1"/>
</dbReference>
<dbReference type="Gene3D" id="1.10.8.900">
    <property type="match status" value="1"/>
</dbReference>
<keyword evidence="2" id="KW-0808">Transferase</keyword>
<keyword evidence="3" id="KW-1185">Reference proteome</keyword>
<dbReference type="CDD" id="cd02440">
    <property type="entry name" value="AdoMet_MTases"/>
    <property type="match status" value="1"/>
</dbReference>
<dbReference type="InterPro" id="IPR029063">
    <property type="entry name" value="SAM-dependent_MTases_sf"/>
</dbReference>
<evidence type="ECO:0000259" key="1">
    <source>
        <dbReference type="Pfam" id="PF08241"/>
    </source>
</evidence>
<dbReference type="GO" id="GO:0008168">
    <property type="term" value="F:methyltransferase activity"/>
    <property type="evidence" value="ECO:0007669"/>
    <property type="project" value="UniProtKB-KW"/>
</dbReference>
<dbReference type="Proteomes" id="UP000651156">
    <property type="component" value="Unassembled WGS sequence"/>
</dbReference>
<keyword evidence="2" id="KW-0489">Methyltransferase</keyword>
<dbReference type="InterPro" id="IPR013216">
    <property type="entry name" value="Methyltransf_11"/>
</dbReference>